<dbReference type="Proteomes" id="UP000284842">
    <property type="component" value="Unassembled WGS sequence"/>
</dbReference>
<dbReference type="EMBL" id="NHTK01000024">
    <property type="protein sequence ID" value="PPR08292.1"/>
    <property type="molecule type" value="Genomic_DNA"/>
</dbReference>
<comment type="caution">
    <text evidence="4">The sequence shown here is derived from an EMBL/GenBank/DDBJ whole genome shotgun (WGS) entry which is preliminary data.</text>
</comment>
<dbReference type="PANTHER" id="PTHR24320:SF282">
    <property type="entry name" value="WW DOMAIN-CONTAINING OXIDOREDUCTASE"/>
    <property type="match status" value="1"/>
</dbReference>
<dbReference type="GO" id="GO:0016491">
    <property type="term" value="F:oxidoreductase activity"/>
    <property type="evidence" value="ECO:0007669"/>
    <property type="project" value="UniProtKB-KW"/>
</dbReference>
<organism evidence="4 5">
    <name type="scientific">Panaeolus cyanescens</name>
    <dbReference type="NCBI Taxonomy" id="181874"/>
    <lineage>
        <taxon>Eukaryota</taxon>
        <taxon>Fungi</taxon>
        <taxon>Dikarya</taxon>
        <taxon>Basidiomycota</taxon>
        <taxon>Agaricomycotina</taxon>
        <taxon>Agaricomycetes</taxon>
        <taxon>Agaricomycetidae</taxon>
        <taxon>Agaricales</taxon>
        <taxon>Agaricineae</taxon>
        <taxon>Galeropsidaceae</taxon>
        <taxon>Panaeolus</taxon>
    </lineage>
</organism>
<dbReference type="InParanoid" id="A0A409YZ27"/>
<evidence type="ECO:0000256" key="3">
    <source>
        <dbReference type="ARBA" id="ARBA00023002"/>
    </source>
</evidence>
<keyword evidence="3" id="KW-0560">Oxidoreductase</keyword>
<name>A0A409YZ27_9AGAR</name>
<comment type="similarity">
    <text evidence="1">Belongs to the short-chain dehydrogenases/reductases (SDR) family.</text>
</comment>
<evidence type="ECO:0000313" key="5">
    <source>
        <dbReference type="Proteomes" id="UP000284842"/>
    </source>
</evidence>
<dbReference type="STRING" id="181874.A0A409YZ27"/>
<dbReference type="OrthoDB" id="191139at2759"/>
<dbReference type="AlphaFoldDB" id="A0A409YZ27"/>
<dbReference type="Gene3D" id="3.40.50.720">
    <property type="entry name" value="NAD(P)-binding Rossmann-like Domain"/>
    <property type="match status" value="2"/>
</dbReference>
<evidence type="ECO:0000256" key="2">
    <source>
        <dbReference type="ARBA" id="ARBA00022857"/>
    </source>
</evidence>
<evidence type="ECO:0000256" key="1">
    <source>
        <dbReference type="ARBA" id="ARBA00006484"/>
    </source>
</evidence>
<sequence>MGNFTSQHFNPVDDVKDMHGKVVIVTGGTGGIGLATVRHLLRKGAKVYLAARNESLATGAIARLEAEGVLKAEGAGQVEFLRLELEDPRGAQKVAEDFVKKESRLQAPHEMCADGVSKMANVNYVSHVAFTHTLVPLLQKTAREKDSDVRIVTVASTMNRMVPASTKFETFADLSPSYSNSWVSGFKRYGHSKLLQIMWSKKLQERLNTDPSAPITAIAIHPGGVDTYSHKFPLPWLSKPLVGLVLAGHEEGAYTSVFAAAGKKVAADRDTYKGVYLEHNPTGTIVVPNQVALDAERRDKLWKLTIDHLKGGLLSITYPSFGSTSIEHQSCPLLSLTLIRIFKTCTERWLSSQAESQRLPVFLLGSNFIDRRSHYSSGIGLATVRHFVRKGAKVYMASRNQSRATGAIAQLEAEGLFREQSAGSVLYHHCELNDPKEVKRSAEEFLRRETRLDVLVNNAAHYISPVVLVHTLMPLLKKTAQEAGSDVRIVNVVSYGHKLISAKGVKFDAIEDMRPQFAWSLSPWMMQYGHNKLMMVMWNIALQEKLDQDSAAPITMICLHPGAIDTFSHRTWFPVVVKWLVSFFMLEPPAGAYNSVFAAAAKKVRDNREEYKGSYLDSRPTGAIATPNPAALDRKLREDLWNVTAKFLSSIGLSIDF</sequence>
<evidence type="ECO:0000313" key="4">
    <source>
        <dbReference type="EMBL" id="PPR08292.1"/>
    </source>
</evidence>
<keyword evidence="5" id="KW-1185">Reference proteome</keyword>
<dbReference type="Pfam" id="PF00106">
    <property type="entry name" value="adh_short"/>
    <property type="match status" value="2"/>
</dbReference>
<dbReference type="InterPro" id="IPR036291">
    <property type="entry name" value="NAD(P)-bd_dom_sf"/>
</dbReference>
<dbReference type="PANTHER" id="PTHR24320">
    <property type="entry name" value="RETINOL DEHYDROGENASE"/>
    <property type="match status" value="1"/>
</dbReference>
<accession>A0A409YZ27</accession>
<dbReference type="SUPFAM" id="SSF51735">
    <property type="entry name" value="NAD(P)-binding Rossmann-fold domains"/>
    <property type="match status" value="2"/>
</dbReference>
<keyword evidence="2" id="KW-0521">NADP</keyword>
<gene>
    <name evidence="4" type="ORF">CVT24_002450</name>
</gene>
<reference evidence="4 5" key="1">
    <citation type="journal article" date="2018" name="Evol. Lett.">
        <title>Horizontal gene cluster transfer increased hallucinogenic mushroom diversity.</title>
        <authorList>
            <person name="Reynolds H.T."/>
            <person name="Vijayakumar V."/>
            <person name="Gluck-Thaler E."/>
            <person name="Korotkin H.B."/>
            <person name="Matheny P.B."/>
            <person name="Slot J.C."/>
        </authorList>
    </citation>
    <scope>NUCLEOTIDE SEQUENCE [LARGE SCALE GENOMIC DNA]</scope>
    <source>
        <strain evidence="4 5">2629</strain>
    </source>
</reference>
<protein>
    <submittedName>
        <fullName evidence="4">Uncharacterized protein</fullName>
    </submittedName>
</protein>
<dbReference type="InterPro" id="IPR002347">
    <property type="entry name" value="SDR_fam"/>
</dbReference>
<proteinExistence type="inferred from homology"/>